<comment type="subcellular location">
    <subcellularLocation>
        <location evidence="1">Membrane</location>
        <topology evidence="1">Multi-pass membrane protein</topology>
    </subcellularLocation>
</comment>
<feature type="transmembrane region" description="Helical" evidence="5">
    <location>
        <begin position="69"/>
        <end position="86"/>
    </location>
</feature>
<evidence type="ECO:0000256" key="1">
    <source>
        <dbReference type="ARBA" id="ARBA00004141"/>
    </source>
</evidence>
<dbReference type="Proteomes" id="UP001247620">
    <property type="component" value="Unassembled WGS sequence"/>
</dbReference>
<keyword evidence="7" id="KW-1185">Reference proteome</keyword>
<keyword evidence="3 5" id="KW-1133">Transmembrane helix</keyword>
<feature type="transmembrane region" description="Helical" evidence="5">
    <location>
        <begin position="7"/>
        <end position="26"/>
    </location>
</feature>
<dbReference type="RefSeq" id="WP_310092304.1">
    <property type="nucleotide sequence ID" value="NZ_JAVDUU010000001.1"/>
</dbReference>
<evidence type="ECO:0000313" key="6">
    <source>
        <dbReference type="EMBL" id="MDR6941015.1"/>
    </source>
</evidence>
<evidence type="ECO:0000256" key="5">
    <source>
        <dbReference type="SAM" id="Phobius"/>
    </source>
</evidence>
<organism evidence="6 7">
    <name type="scientific">Mucilaginibacter pocheonensis</name>
    <dbReference type="NCBI Taxonomy" id="398050"/>
    <lineage>
        <taxon>Bacteria</taxon>
        <taxon>Pseudomonadati</taxon>
        <taxon>Bacteroidota</taxon>
        <taxon>Sphingobacteriia</taxon>
        <taxon>Sphingobacteriales</taxon>
        <taxon>Sphingobacteriaceae</taxon>
        <taxon>Mucilaginibacter</taxon>
    </lineage>
</organism>
<proteinExistence type="predicted"/>
<feature type="transmembrane region" description="Helical" evidence="5">
    <location>
        <begin position="38"/>
        <end position="57"/>
    </location>
</feature>
<dbReference type="InterPro" id="IPR032808">
    <property type="entry name" value="DoxX"/>
</dbReference>
<reference evidence="6 7" key="1">
    <citation type="submission" date="2023-07" db="EMBL/GenBank/DDBJ databases">
        <title>Sorghum-associated microbial communities from plants grown in Nebraska, USA.</title>
        <authorList>
            <person name="Schachtman D."/>
        </authorList>
    </citation>
    <scope>NUCLEOTIDE SEQUENCE [LARGE SCALE GENOMIC DNA]</scope>
    <source>
        <strain evidence="6 7">3262</strain>
    </source>
</reference>
<evidence type="ECO:0000313" key="7">
    <source>
        <dbReference type="Proteomes" id="UP001247620"/>
    </source>
</evidence>
<gene>
    <name evidence="6" type="ORF">J2W55_000843</name>
</gene>
<evidence type="ECO:0000256" key="3">
    <source>
        <dbReference type="ARBA" id="ARBA00022989"/>
    </source>
</evidence>
<comment type="caution">
    <text evidence="6">The sequence shown here is derived from an EMBL/GenBank/DDBJ whole genome shotgun (WGS) entry which is preliminary data.</text>
</comment>
<evidence type="ECO:0000256" key="4">
    <source>
        <dbReference type="ARBA" id="ARBA00023136"/>
    </source>
</evidence>
<dbReference type="EMBL" id="JAVDUU010000001">
    <property type="protein sequence ID" value="MDR6941015.1"/>
    <property type="molecule type" value="Genomic_DNA"/>
</dbReference>
<accession>A0ABU1T738</accession>
<sequence length="132" mass="15229">MKHSKTTYWIITGGITFFMLFSAWYAGTNPVEFKHLGFPNYFRIELVVVKIIGAFLLLIPQVSARIKEWIYIGFCINLISAFIAKLNSGYSMLASAEPLFVFVLMILSMLYIDKFNKSEKEKNEQISDRNIL</sequence>
<keyword evidence="4 5" id="KW-0472">Membrane</keyword>
<feature type="transmembrane region" description="Helical" evidence="5">
    <location>
        <begin position="92"/>
        <end position="112"/>
    </location>
</feature>
<evidence type="ECO:0000256" key="2">
    <source>
        <dbReference type="ARBA" id="ARBA00022692"/>
    </source>
</evidence>
<evidence type="ECO:0008006" key="8">
    <source>
        <dbReference type="Google" id="ProtNLM"/>
    </source>
</evidence>
<keyword evidence="2 5" id="KW-0812">Transmembrane</keyword>
<protein>
    <recommendedName>
        <fullName evidence="8">DoxX-like family protein</fullName>
    </recommendedName>
</protein>
<dbReference type="Pfam" id="PF13564">
    <property type="entry name" value="DoxX_2"/>
    <property type="match status" value="1"/>
</dbReference>
<name>A0ABU1T738_9SPHI</name>